<reference evidence="2 3" key="1">
    <citation type="submission" date="2018-08" db="EMBL/GenBank/DDBJ databases">
        <title>Cellulomonas rhizosphaerae sp. nov., a novel actinomycete isolated from soil.</title>
        <authorList>
            <person name="Tian Y."/>
        </authorList>
    </citation>
    <scope>NUCLEOTIDE SEQUENCE [LARGE SCALE GENOMIC DNA]</scope>
    <source>
        <strain evidence="2 3">NEAU-TCZ24</strain>
    </source>
</reference>
<protein>
    <submittedName>
        <fullName evidence="2">Uncharacterized protein</fullName>
    </submittedName>
</protein>
<dbReference type="AlphaFoldDB" id="A0A413RRD1"/>
<name>A0A413RRD1_9CELL</name>
<keyword evidence="1" id="KW-1133">Transmembrane helix</keyword>
<evidence type="ECO:0000313" key="2">
    <source>
        <dbReference type="EMBL" id="RHA44480.1"/>
    </source>
</evidence>
<evidence type="ECO:0000256" key="1">
    <source>
        <dbReference type="SAM" id="Phobius"/>
    </source>
</evidence>
<feature type="transmembrane region" description="Helical" evidence="1">
    <location>
        <begin position="77"/>
        <end position="101"/>
    </location>
</feature>
<dbReference type="OrthoDB" id="4827838at2"/>
<keyword evidence="1" id="KW-0812">Transmembrane</keyword>
<evidence type="ECO:0000313" key="3">
    <source>
        <dbReference type="Proteomes" id="UP000283374"/>
    </source>
</evidence>
<feature type="transmembrane region" description="Helical" evidence="1">
    <location>
        <begin position="42"/>
        <end position="71"/>
    </location>
</feature>
<dbReference type="EMBL" id="QWKP01000065">
    <property type="protein sequence ID" value="RHA44480.1"/>
    <property type="molecule type" value="Genomic_DNA"/>
</dbReference>
<organism evidence="2 3">
    <name type="scientific">Cellulomonas rhizosphaerae</name>
    <dbReference type="NCBI Taxonomy" id="2293719"/>
    <lineage>
        <taxon>Bacteria</taxon>
        <taxon>Bacillati</taxon>
        <taxon>Actinomycetota</taxon>
        <taxon>Actinomycetes</taxon>
        <taxon>Micrococcales</taxon>
        <taxon>Cellulomonadaceae</taxon>
        <taxon>Cellulomonas</taxon>
    </lineage>
</organism>
<keyword evidence="3" id="KW-1185">Reference proteome</keyword>
<dbReference type="Proteomes" id="UP000283374">
    <property type="component" value="Unassembled WGS sequence"/>
</dbReference>
<keyword evidence="1" id="KW-0472">Membrane</keyword>
<proteinExistence type="predicted"/>
<dbReference type="RefSeq" id="WP_118765661.1">
    <property type="nucleotide sequence ID" value="NZ_QWKP01000065.1"/>
</dbReference>
<comment type="caution">
    <text evidence="2">The sequence shown here is derived from an EMBL/GenBank/DDBJ whole genome shotgun (WGS) entry which is preliminary data.</text>
</comment>
<sequence>MSKHHIAFLEIRVLPWRPRRRSIDPELLREGAGNGIELFDDVAGLVIGVVGTIVLYVAAPLVAVVLAILFLPVELGLVLAIAVLLLLARFTGLIPWTVLVADGLEDERREKYRLLHRAVRRVRELNGGGTPRVVWKWS</sequence>
<gene>
    <name evidence="2" type="ORF">D1825_01005</name>
</gene>
<accession>A0A413RRD1</accession>